<evidence type="ECO:0000313" key="3">
    <source>
        <dbReference type="Proteomes" id="UP000198953"/>
    </source>
</evidence>
<dbReference type="STRING" id="46177.SAMN05660976_01363"/>
<accession>A0A1H7KW50</accession>
<organism evidence="2 3">
    <name type="scientific">Nonomuraea pusilla</name>
    <dbReference type="NCBI Taxonomy" id="46177"/>
    <lineage>
        <taxon>Bacteria</taxon>
        <taxon>Bacillati</taxon>
        <taxon>Actinomycetota</taxon>
        <taxon>Actinomycetes</taxon>
        <taxon>Streptosporangiales</taxon>
        <taxon>Streptosporangiaceae</taxon>
        <taxon>Nonomuraea</taxon>
    </lineage>
</organism>
<dbReference type="Pfam" id="PF12277">
    <property type="entry name" value="DUF3618"/>
    <property type="match status" value="1"/>
</dbReference>
<dbReference type="RefSeq" id="WP_055505723.1">
    <property type="nucleotide sequence ID" value="NZ_BBZG01000003.1"/>
</dbReference>
<keyword evidence="3" id="KW-1185">Reference proteome</keyword>
<feature type="compositionally biased region" description="Basic and acidic residues" evidence="1">
    <location>
        <begin position="91"/>
        <end position="117"/>
    </location>
</feature>
<feature type="region of interest" description="Disordered" evidence="1">
    <location>
        <begin position="1"/>
        <end position="117"/>
    </location>
</feature>
<protein>
    <recommendedName>
        <fullName evidence="4">DUF3618 domain-containing protein</fullName>
    </recommendedName>
</protein>
<dbReference type="EMBL" id="FOBF01000003">
    <property type="protein sequence ID" value="SEK90187.1"/>
    <property type="molecule type" value="Genomic_DNA"/>
</dbReference>
<dbReference type="AlphaFoldDB" id="A0A1H7KW50"/>
<name>A0A1H7KW50_9ACTN</name>
<evidence type="ECO:0008006" key="4">
    <source>
        <dbReference type="Google" id="ProtNLM"/>
    </source>
</evidence>
<dbReference type="OrthoDB" id="3534513at2"/>
<gene>
    <name evidence="2" type="ORF">SAMN05660976_01363</name>
</gene>
<proteinExistence type="predicted"/>
<dbReference type="Proteomes" id="UP000198953">
    <property type="component" value="Unassembled WGS sequence"/>
</dbReference>
<feature type="compositionally biased region" description="Basic and acidic residues" evidence="1">
    <location>
        <begin position="49"/>
        <end position="78"/>
    </location>
</feature>
<reference evidence="2 3" key="1">
    <citation type="submission" date="2016-10" db="EMBL/GenBank/DDBJ databases">
        <authorList>
            <person name="de Groot N.N."/>
        </authorList>
    </citation>
    <scope>NUCLEOTIDE SEQUENCE [LARGE SCALE GENOMIC DNA]</scope>
    <source>
        <strain evidence="2 3">DSM 43357</strain>
    </source>
</reference>
<evidence type="ECO:0000256" key="1">
    <source>
        <dbReference type="SAM" id="MobiDB-lite"/>
    </source>
</evidence>
<sequence>MSETNPGYSDQHAGDVGARRATVGMPTEHESINVPPTRPGAAENARQAEAAREGHETFIPESPVRDDRVEAIHSRWPEEESLGAEPSSGVAHDRGPRGEPLHGERARGERGGGERARYGAGYEEDDVRRDIERTRRELGDTVGQLAHKADVKARAGEAASHMRERAGNVAVAARERAGGAAVAAKERAAGVAERVRHAAPEQVRGRKKRPLLLLAAAGAAAALAVQRARTRGTTKGYAMRSGMRGVMPAGLLMGRGPVRRGVFGRRGLMGARMTRGRGLSGFMGTGLLGGGLMRRRGLLRSATLRPGPLRPAPWGSRLMRGGMTRRGMLRGGMTRGGMLRGGMLRGGMLPAGMRRSRLMPSGIRAGIFGRRGIMGIGTRRGRGLMGTGLLGGGMMRRSGLRRRLTGALPVGGPSTVGLGRRGAMTVPRDLVRRYAPGQKHGLRRGLLGR</sequence>
<evidence type="ECO:0000313" key="2">
    <source>
        <dbReference type="EMBL" id="SEK90187.1"/>
    </source>
</evidence>
<dbReference type="InterPro" id="IPR022062">
    <property type="entry name" value="DUF3618"/>
</dbReference>